<dbReference type="SUPFAM" id="SSF56059">
    <property type="entry name" value="Glutathione synthetase ATP-binding domain-like"/>
    <property type="match status" value="1"/>
</dbReference>
<feature type="active site" evidence="15">
    <location>
        <position position="143"/>
    </location>
</feature>
<evidence type="ECO:0000256" key="9">
    <source>
        <dbReference type="ARBA" id="ARBA00022840"/>
    </source>
</evidence>
<dbReference type="InterPro" id="IPR016185">
    <property type="entry name" value="PreATP-grasp_dom_sf"/>
</dbReference>
<dbReference type="InterPro" id="IPR013815">
    <property type="entry name" value="ATP_grasp_subdomain_1"/>
</dbReference>
<evidence type="ECO:0000256" key="1">
    <source>
        <dbReference type="ARBA" id="ARBA00001936"/>
    </source>
</evidence>
<dbReference type="PIRSF" id="PIRSF039102">
    <property type="entry name" value="Ddl/VanB"/>
    <property type="match status" value="1"/>
</dbReference>
<keyword evidence="16" id="KW-0460">Magnesium</keyword>
<evidence type="ECO:0000256" key="4">
    <source>
        <dbReference type="ARBA" id="ARBA00010871"/>
    </source>
</evidence>
<dbReference type="GO" id="GO:0005524">
    <property type="term" value="F:ATP binding"/>
    <property type="evidence" value="ECO:0007669"/>
    <property type="project" value="UniProtKB-UniRule"/>
</dbReference>
<dbReference type="NCBIfam" id="TIGR01205">
    <property type="entry name" value="D_ala_D_alaTIGR"/>
    <property type="match status" value="1"/>
</dbReference>
<keyword evidence="20" id="KW-1185">Reference proteome</keyword>
<feature type="active site" evidence="15">
    <location>
        <position position="17"/>
    </location>
</feature>
<dbReference type="RefSeq" id="WP_150494644.1">
    <property type="nucleotide sequence ID" value="NZ_BMFA01000001.1"/>
</dbReference>
<evidence type="ECO:0000256" key="2">
    <source>
        <dbReference type="ARBA" id="ARBA00003921"/>
    </source>
</evidence>
<dbReference type="PROSITE" id="PS50975">
    <property type="entry name" value="ATP_GRASP"/>
    <property type="match status" value="1"/>
</dbReference>
<evidence type="ECO:0000259" key="18">
    <source>
        <dbReference type="PROSITE" id="PS50975"/>
    </source>
</evidence>
<evidence type="ECO:0000256" key="3">
    <source>
        <dbReference type="ARBA" id="ARBA00004496"/>
    </source>
</evidence>
<dbReference type="PANTHER" id="PTHR23132">
    <property type="entry name" value="D-ALANINE--D-ALANINE LIGASE"/>
    <property type="match status" value="1"/>
</dbReference>
<dbReference type="Proteomes" id="UP000605148">
    <property type="component" value="Unassembled WGS sequence"/>
</dbReference>
<comment type="catalytic activity">
    <reaction evidence="13 14">
        <text>2 D-alanine + ATP = D-alanyl-D-alanine + ADP + phosphate + H(+)</text>
        <dbReference type="Rhea" id="RHEA:11224"/>
        <dbReference type="ChEBI" id="CHEBI:15378"/>
        <dbReference type="ChEBI" id="CHEBI:30616"/>
        <dbReference type="ChEBI" id="CHEBI:43474"/>
        <dbReference type="ChEBI" id="CHEBI:57416"/>
        <dbReference type="ChEBI" id="CHEBI:57822"/>
        <dbReference type="ChEBI" id="CHEBI:456216"/>
        <dbReference type="EC" id="6.3.2.4"/>
    </reaction>
</comment>
<evidence type="ECO:0000313" key="20">
    <source>
        <dbReference type="Proteomes" id="UP000605148"/>
    </source>
</evidence>
<dbReference type="InterPro" id="IPR005905">
    <property type="entry name" value="D_ala_D_ala"/>
</dbReference>
<comment type="function">
    <text evidence="2 14">Cell wall formation.</text>
</comment>
<dbReference type="OrthoDB" id="9813261at2"/>
<dbReference type="Gene3D" id="3.30.470.20">
    <property type="entry name" value="ATP-grasp fold, B domain"/>
    <property type="match status" value="1"/>
</dbReference>
<evidence type="ECO:0000256" key="17">
    <source>
        <dbReference type="PROSITE-ProRule" id="PRU00409"/>
    </source>
</evidence>
<keyword evidence="11 14" id="KW-0573">Peptidoglycan synthesis</keyword>
<keyword evidence="16" id="KW-0479">Metal-binding</keyword>
<keyword evidence="6 14" id="KW-0963">Cytoplasm</keyword>
<keyword evidence="9 17" id="KW-0067">ATP-binding</keyword>
<evidence type="ECO:0000256" key="5">
    <source>
        <dbReference type="ARBA" id="ARBA00012216"/>
    </source>
</evidence>
<dbReference type="InterPro" id="IPR000291">
    <property type="entry name" value="D-Ala_lig_Van_CS"/>
</dbReference>
<sequence length="309" mass="33407">MAGKKHVAVLMGGWVNERPVSLASGAGCANALEEAGYKVTRVDVDRTIAAVLAELKPDVVFNALHGPFGEDGCIQGILEVLEIPYTHSGVMASALAMNKVKAKAVMAAAGVPVTEHLIVNRHQIGRDHPMEPPYVIKPINEGSSFGVLIVNADVPHPPQELTREDWPYPDDLMCEKFIAGRELTCAVMGDRALGVIDIVPEGHSFYDYDAKYAEGGSKHILPAKISPFVYQEIQTLSVKAHQALGCRGVSRADFRFDEREDGTGELICLEVNTQPGMTPTSLVPEMAAHEGLSFAELVSWMVEDASCCR</sequence>
<dbReference type="PROSITE" id="PS00843">
    <property type="entry name" value="DALA_DALA_LIGASE_1"/>
    <property type="match status" value="1"/>
</dbReference>
<reference evidence="19" key="2">
    <citation type="submission" date="2020-09" db="EMBL/GenBank/DDBJ databases">
        <authorList>
            <person name="Sun Q."/>
            <person name="Zhou Y."/>
        </authorList>
    </citation>
    <scope>NUCLEOTIDE SEQUENCE</scope>
    <source>
        <strain evidence="19">CGMCC 1.12426</strain>
    </source>
</reference>
<keyword evidence="12 14" id="KW-0961">Cell wall biogenesis/degradation</keyword>
<comment type="cofactor">
    <cofactor evidence="16">
        <name>Mg(2+)</name>
        <dbReference type="ChEBI" id="CHEBI:18420"/>
    </cofactor>
    <cofactor evidence="16">
        <name>Mn(2+)</name>
        <dbReference type="ChEBI" id="CHEBI:29035"/>
    </cofactor>
    <text evidence="16">Binds 2 magnesium or manganese ions per subunit.</text>
</comment>
<organism evidence="19 20">
    <name type="scientific">Roseibium aquae</name>
    <dbReference type="NCBI Taxonomy" id="1323746"/>
    <lineage>
        <taxon>Bacteria</taxon>
        <taxon>Pseudomonadati</taxon>
        <taxon>Pseudomonadota</taxon>
        <taxon>Alphaproteobacteria</taxon>
        <taxon>Hyphomicrobiales</taxon>
        <taxon>Stappiaceae</taxon>
        <taxon>Roseibium</taxon>
    </lineage>
</organism>
<keyword evidence="7 14" id="KW-0436">Ligase</keyword>
<evidence type="ECO:0000256" key="12">
    <source>
        <dbReference type="ARBA" id="ARBA00023316"/>
    </source>
</evidence>
<feature type="binding site" evidence="16">
    <location>
        <position position="270"/>
    </location>
    <ligand>
        <name>Mg(2+)</name>
        <dbReference type="ChEBI" id="CHEBI:18420"/>
        <label>1</label>
    </ligand>
</feature>
<dbReference type="InterPro" id="IPR011127">
    <property type="entry name" value="Dala_Dala_lig_N"/>
</dbReference>
<evidence type="ECO:0000256" key="10">
    <source>
        <dbReference type="ARBA" id="ARBA00022960"/>
    </source>
</evidence>
<dbReference type="InterPro" id="IPR011095">
    <property type="entry name" value="Dala_Dala_lig_C"/>
</dbReference>
<keyword evidence="16" id="KW-0464">Manganese</keyword>
<evidence type="ECO:0000256" key="11">
    <source>
        <dbReference type="ARBA" id="ARBA00022984"/>
    </source>
</evidence>
<evidence type="ECO:0000256" key="8">
    <source>
        <dbReference type="ARBA" id="ARBA00022741"/>
    </source>
</evidence>
<comment type="similarity">
    <text evidence="4 14">Belongs to the D-alanine--D-alanine ligase family.</text>
</comment>
<dbReference type="InterPro" id="IPR011761">
    <property type="entry name" value="ATP-grasp"/>
</dbReference>
<feature type="binding site" evidence="16">
    <location>
        <position position="270"/>
    </location>
    <ligand>
        <name>Mg(2+)</name>
        <dbReference type="ChEBI" id="CHEBI:18420"/>
        <label>2</label>
    </ligand>
</feature>
<dbReference type="GO" id="GO:0009252">
    <property type="term" value="P:peptidoglycan biosynthetic process"/>
    <property type="evidence" value="ECO:0007669"/>
    <property type="project" value="UniProtKB-UniRule"/>
</dbReference>
<dbReference type="EC" id="6.3.2.4" evidence="5 14"/>
<dbReference type="EMBL" id="BMFA01000001">
    <property type="protein sequence ID" value="GGB36720.1"/>
    <property type="molecule type" value="Genomic_DNA"/>
</dbReference>
<feature type="binding site" evidence="16">
    <location>
        <position position="272"/>
    </location>
    <ligand>
        <name>Mg(2+)</name>
        <dbReference type="ChEBI" id="CHEBI:18420"/>
        <label>2</label>
    </ligand>
</feature>
<dbReference type="HAMAP" id="MF_00047">
    <property type="entry name" value="Dala_Dala_lig"/>
    <property type="match status" value="1"/>
</dbReference>
<accession>A0A916WWS8</accession>
<dbReference type="GO" id="GO:0008360">
    <property type="term" value="P:regulation of cell shape"/>
    <property type="evidence" value="ECO:0007669"/>
    <property type="project" value="UniProtKB-KW"/>
</dbReference>
<name>A0A916WWS8_9HYPH</name>
<evidence type="ECO:0000256" key="15">
    <source>
        <dbReference type="PIRSR" id="PIRSR039102-1"/>
    </source>
</evidence>
<dbReference type="PROSITE" id="PS00844">
    <property type="entry name" value="DALA_DALA_LIGASE_2"/>
    <property type="match status" value="1"/>
</dbReference>
<reference evidence="19" key="1">
    <citation type="journal article" date="2014" name="Int. J. Syst. Evol. Microbiol.">
        <title>Complete genome sequence of Corynebacterium casei LMG S-19264T (=DSM 44701T), isolated from a smear-ripened cheese.</title>
        <authorList>
            <consortium name="US DOE Joint Genome Institute (JGI-PGF)"/>
            <person name="Walter F."/>
            <person name="Albersmeier A."/>
            <person name="Kalinowski J."/>
            <person name="Ruckert C."/>
        </authorList>
    </citation>
    <scope>NUCLEOTIDE SEQUENCE</scope>
    <source>
        <strain evidence="19">CGMCC 1.12426</strain>
    </source>
</reference>
<evidence type="ECO:0000313" key="19">
    <source>
        <dbReference type="EMBL" id="GGB36720.1"/>
    </source>
</evidence>
<evidence type="ECO:0000256" key="16">
    <source>
        <dbReference type="PIRSR" id="PIRSR039102-3"/>
    </source>
</evidence>
<dbReference type="GO" id="GO:0008716">
    <property type="term" value="F:D-alanine-D-alanine ligase activity"/>
    <property type="evidence" value="ECO:0007669"/>
    <property type="project" value="UniProtKB-UniRule"/>
</dbReference>
<evidence type="ECO:0000256" key="14">
    <source>
        <dbReference type="HAMAP-Rule" id="MF_00047"/>
    </source>
</evidence>
<dbReference type="NCBIfam" id="NF002378">
    <property type="entry name" value="PRK01372.1"/>
    <property type="match status" value="1"/>
</dbReference>
<dbReference type="AlphaFoldDB" id="A0A916WWS8"/>
<proteinExistence type="inferred from homology"/>
<dbReference type="GO" id="GO:0046872">
    <property type="term" value="F:metal ion binding"/>
    <property type="evidence" value="ECO:0007669"/>
    <property type="project" value="UniProtKB-KW"/>
</dbReference>
<dbReference type="Pfam" id="PF01820">
    <property type="entry name" value="Dala_Dala_lig_N"/>
    <property type="match status" value="1"/>
</dbReference>
<comment type="cofactor">
    <cofactor evidence="1">
        <name>Mn(2+)</name>
        <dbReference type="ChEBI" id="CHEBI:29035"/>
    </cofactor>
</comment>
<evidence type="ECO:0000256" key="13">
    <source>
        <dbReference type="ARBA" id="ARBA00047614"/>
    </source>
</evidence>
<dbReference type="Gene3D" id="3.40.50.20">
    <property type="match status" value="1"/>
</dbReference>
<protein>
    <recommendedName>
        <fullName evidence="5 14">D-alanine--D-alanine ligase</fullName>
        <ecNumber evidence="5 14">6.3.2.4</ecNumber>
    </recommendedName>
    <alternativeName>
        <fullName evidence="14">D-Ala-D-Ala ligase</fullName>
    </alternativeName>
    <alternativeName>
        <fullName evidence="14">D-alanylalanine synthetase</fullName>
    </alternativeName>
</protein>
<comment type="pathway">
    <text evidence="14">Cell wall biogenesis; peptidoglycan biosynthesis.</text>
</comment>
<comment type="caution">
    <text evidence="19">The sequence shown here is derived from an EMBL/GenBank/DDBJ whole genome shotgun (WGS) entry which is preliminary data.</text>
</comment>
<feature type="active site" evidence="15">
    <location>
        <position position="281"/>
    </location>
</feature>
<gene>
    <name evidence="14 19" type="primary">ddl</name>
    <name evidence="19" type="ORF">GCM10011316_06080</name>
</gene>
<comment type="subcellular location">
    <subcellularLocation>
        <location evidence="3 14">Cytoplasm</location>
    </subcellularLocation>
</comment>
<feature type="domain" description="ATP-grasp" evidence="18">
    <location>
        <begin position="103"/>
        <end position="303"/>
    </location>
</feature>
<dbReference type="SUPFAM" id="SSF52440">
    <property type="entry name" value="PreATP-grasp domain"/>
    <property type="match status" value="1"/>
</dbReference>
<dbReference type="GO" id="GO:0071555">
    <property type="term" value="P:cell wall organization"/>
    <property type="evidence" value="ECO:0007669"/>
    <property type="project" value="UniProtKB-KW"/>
</dbReference>
<dbReference type="Pfam" id="PF07478">
    <property type="entry name" value="Dala_Dala_lig_C"/>
    <property type="match status" value="1"/>
</dbReference>
<evidence type="ECO:0000256" key="7">
    <source>
        <dbReference type="ARBA" id="ARBA00022598"/>
    </source>
</evidence>
<dbReference type="Gene3D" id="3.30.1490.20">
    <property type="entry name" value="ATP-grasp fold, A domain"/>
    <property type="match status" value="1"/>
</dbReference>
<evidence type="ECO:0000256" key="6">
    <source>
        <dbReference type="ARBA" id="ARBA00022490"/>
    </source>
</evidence>
<keyword evidence="8 17" id="KW-0547">Nucleotide-binding</keyword>
<dbReference type="GO" id="GO:0005737">
    <property type="term" value="C:cytoplasm"/>
    <property type="evidence" value="ECO:0007669"/>
    <property type="project" value="UniProtKB-SubCell"/>
</dbReference>
<feature type="binding site" evidence="16">
    <location>
        <position position="253"/>
    </location>
    <ligand>
        <name>Mg(2+)</name>
        <dbReference type="ChEBI" id="CHEBI:18420"/>
        <label>1</label>
    </ligand>
</feature>
<keyword evidence="10 14" id="KW-0133">Cell shape</keyword>
<dbReference type="PANTHER" id="PTHR23132:SF23">
    <property type="entry name" value="D-ALANINE--D-ALANINE LIGASE B"/>
    <property type="match status" value="1"/>
</dbReference>